<dbReference type="RefSeq" id="WP_337713850.1">
    <property type="nucleotide sequence ID" value="NZ_JBBEGL010000003.1"/>
</dbReference>
<reference evidence="3 4" key="1">
    <citation type="submission" date="2024-03" db="EMBL/GenBank/DDBJ databases">
        <title>Actinomycetospora sp. OC33-EN06, a novel actinomycete isolated from wild orchid (Aerides multiflora).</title>
        <authorList>
            <person name="Suriyachadkun C."/>
        </authorList>
    </citation>
    <scope>NUCLEOTIDE SEQUENCE [LARGE SCALE GENOMIC DNA]</scope>
    <source>
        <strain evidence="3 4">OC33-EN06</strain>
    </source>
</reference>
<dbReference type="Gene3D" id="1.10.1530.10">
    <property type="match status" value="1"/>
</dbReference>
<comment type="caution">
    <text evidence="3">The sequence shown here is derived from an EMBL/GenBank/DDBJ whole genome shotgun (WGS) entry which is preliminary data.</text>
</comment>
<dbReference type="InterPro" id="IPR003767">
    <property type="entry name" value="Malate/L-lactate_DH-like"/>
</dbReference>
<organism evidence="3 4">
    <name type="scientific">Actinomycetospora aeridis</name>
    <dbReference type="NCBI Taxonomy" id="3129231"/>
    <lineage>
        <taxon>Bacteria</taxon>
        <taxon>Bacillati</taxon>
        <taxon>Actinomycetota</taxon>
        <taxon>Actinomycetes</taxon>
        <taxon>Pseudonocardiales</taxon>
        <taxon>Pseudonocardiaceae</taxon>
        <taxon>Actinomycetospora</taxon>
    </lineage>
</organism>
<dbReference type="Gene3D" id="3.30.1370.60">
    <property type="entry name" value="Hypothetical oxidoreductase yiak, domain 2"/>
    <property type="match status" value="1"/>
</dbReference>
<evidence type="ECO:0000256" key="2">
    <source>
        <dbReference type="ARBA" id="ARBA00023002"/>
    </source>
</evidence>
<evidence type="ECO:0000256" key="1">
    <source>
        <dbReference type="ARBA" id="ARBA00006056"/>
    </source>
</evidence>
<dbReference type="SUPFAM" id="SSF89733">
    <property type="entry name" value="L-sulfolactate dehydrogenase-like"/>
    <property type="match status" value="1"/>
</dbReference>
<keyword evidence="2" id="KW-0560">Oxidoreductase</keyword>
<gene>
    <name evidence="3" type="ORF">WCD41_13025</name>
</gene>
<dbReference type="Pfam" id="PF02615">
    <property type="entry name" value="Ldh_2"/>
    <property type="match status" value="1"/>
</dbReference>
<name>A0ABU8N4Q6_9PSEU</name>
<dbReference type="EMBL" id="JBBEGL010000003">
    <property type="protein sequence ID" value="MEJ2887375.1"/>
    <property type="molecule type" value="Genomic_DNA"/>
</dbReference>
<evidence type="ECO:0000313" key="4">
    <source>
        <dbReference type="Proteomes" id="UP001370100"/>
    </source>
</evidence>
<dbReference type="InterPro" id="IPR043144">
    <property type="entry name" value="Mal/L-sulf/L-lact_DH-like_ah"/>
</dbReference>
<dbReference type="PANTHER" id="PTHR11091">
    <property type="entry name" value="OXIDOREDUCTASE-RELATED"/>
    <property type="match status" value="1"/>
</dbReference>
<dbReference type="InterPro" id="IPR043143">
    <property type="entry name" value="Mal/L-sulf/L-lact_DH-like_NADP"/>
</dbReference>
<evidence type="ECO:0000313" key="3">
    <source>
        <dbReference type="EMBL" id="MEJ2887375.1"/>
    </source>
</evidence>
<keyword evidence="4" id="KW-1185">Reference proteome</keyword>
<protein>
    <submittedName>
        <fullName evidence="3">Ldh family oxidoreductase</fullName>
    </submittedName>
</protein>
<sequence length="357" mass="36139">MILLGAGELSRFAAACFTGLGIPDADAALVAEVLVHADLRGLDSHGTHRLPAYLERVAKGLARDGSAITVAAGSGAVRRLDAGGALGPLAAVRATDLAVALAREHGLGLVAVRRSTHLGAAGFYAHRAAAGHELVAIVSSTAPASVAPVGAATPFLGTDPLAIGIPLGRHGTFVHDMGTGPSRARVRRAAQEGRALAPGTALDASGRPTDDAAEALLGTLLPVAGAKGSGLGTAITLLAGLLGGAAFDDEIAPTYPAEAPQDIGHVVVVVDPWRLQDRASGLGRLEAVVDRLHALPTVDGVERVRFPGERAAATAAHRSAEGIPVPAAELRRWAAAAEAHGLHDAARWVSRALRRAG</sequence>
<dbReference type="Proteomes" id="UP001370100">
    <property type="component" value="Unassembled WGS sequence"/>
</dbReference>
<dbReference type="PANTHER" id="PTHR11091:SF0">
    <property type="entry name" value="MALATE DEHYDROGENASE"/>
    <property type="match status" value="1"/>
</dbReference>
<accession>A0ABU8N4Q6</accession>
<comment type="similarity">
    <text evidence="1">Belongs to the LDH2/MDH2 oxidoreductase family.</text>
</comment>
<proteinExistence type="inferred from homology"/>
<dbReference type="InterPro" id="IPR036111">
    <property type="entry name" value="Mal/L-sulfo/L-lacto_DH-like_sf"/>
</dbReference>